<keyword evidence="2" id="KW-1185">Reference proteome</keyword>
<dbReference type="EMBL" id="UZAU01000740">
    <property type="status" value="NOT_ANNOTATED_CDS"/>
    <property type="molecule type" value="Genomic_DNA"/>
</dbReference>
<evidence type="ECO:0000313" key="1">
    <source>
        <dbReference type="EnsemblPlants" id="cds.evm.model.09.877"/>
    </source>
</evidence>
<dbReference type="AlphaFoldDB" id="A0A803QHN1"/>
<evidence type="ECO:0008006" key="3">
    <source>
        <dbReference type="Google" id="ProtNLM"/>
    </source>
</evidence>
<reference evidence="1" key="2">
    <citation type="submission" date="2021-03" db="UniProtKB">
        <authorList>
            <consortium name="EnsemblPlants"/>
        </authorList>
    </citation>
    <scope>IDENTIFICATION</scope>
</reference>
<sequence>MDDCCSLCNTEGEYTTLIIECSFAVQCLQAEKNWLVWRVKTTELPQLLRWLSRAKVSRFQKHVYAAVVAGLVYCIWEARNRIIWQGDQASCIRLIEDLKWRIKT</sequence>
<proteinExistence type="predicted"/>
<organism evidence="1 2">
    <name type="scientific">Cannabis sativa</name>
    <name type="common">Hemp</name>
    <name type="synonym">Marijuana</name>
    <dbReference type="NCBI Taxonomy" id="3483"/>
    <lineage>
        <taxon>Eukaryota</taxon>
        <taxon>Viridiplantae</taxon>
        <taxon>Streptophyta</taxon>
        <taxon>Embryophyta</taxon>
        <taxon>Tracheophyta</taxon>
        <taxon>Spermatophyta</taxon>
        <taxon>Magnoliopsida</taxon>
        <taxon>eudicotyledons</taxon>
        <taxon>Gunneridae</taxon>
        <taxon>Pentapetalae</taxon>
        <taxon>rosids</taxon>
        <taxon>fabids</taxon>
        <taxon>Rosales</taxon>
        <taxon>Cannabaceae</taxon>
        <taxon>Cannabis</taxon>
    </lineage>
</organism>
<dbReference type="EnsemblPlants" id="evm.model.09.877">
    <property type="protein sequence ID" value="cds.evm.model.09.877"/>
    <property type="gene ID" value="evm.TU.09.877"/>
</dbReference>
<dbReference type="Gramene" id="evm.model.09.877">
    <property type="protein sequence ID" value="cds.evm.model.09.877"/>
    <property type="gene ID" value="evm.TU.09.877"/>
</dbReference>
<name>A0A803QHN1_CANSA</name>
<protein>
    <recommendedName>
        <fullName evidence="3">Reverse transcriptase zinc-binding domain-containing protein</fullName>
    </recommendedName>
</protein>
<dbReference type="Proteomes" id="UP000596661">
    <property type="component" value="Chromosome 9"/>
</dbReference>
<evidence type="ECO:0000313" key="2">
    <source>
        <dbReference type="Proteomes" id="UP000596661"/>
    </source>
</evidence>
<accession>A0A803QHN1</accession>
<reference evidence="1" key="1">
    <citation type="submission" date="2018-11" db="EMBL/GenBank/DDBJ databases">
        <authorList>
            <person name="Grassa J C."/>
        </authorList>
    </citation>
    <scope>NUCLEOTIDE SEQUENCE [LARGE SCALE GENOMIC DNA]</scope>
</reference>